<dbReference type="SUPFAM" id="SSF118010">
    <property type="entry name" value="TM1457-like"/>
    <property type="match status" value="1"/>
</dbReference>
<name>A0AA87DU98_9BACL</name>
<gene>
    <name evidence="7" type="ORF">HMPREF0428_00541</name>
</gene>
<accession>A0AA87DU98</accession>
<comment type="similarity">
    <text evidence="5">Belongs to the Prp family.</text>
</comment>
<dbReference type="RefSeq" id="WP_003146517.1">
    <property type="nucleotide sequence ID" value="NZ_GL883582.1"/>
</dbReference>
<dbReference type="GO" id="GO:0006508">
    <property type="term" value="P:proteolysis"/>
    <property type="evidence" value="ECO:0007669"/>
    <property type="project" value="UniProtKB-KW"/>
</dbReference>
<evidence type="ECO:0000256" key="1">
    <source>
        <dbReference type="ARBA" id="ARBA00022517"/>
    </source>
</evidence>
<dbReference type="PANTHER" id="PTHR39178">
    <property type="entry name" value="HYPOTHETICAL RIBOSOME-ASSOCIATED PROTEIN"/>
    <property type="match status" value="1"/>
</dbReference>
<dbReference type="Pfam" id="PF04327">
    <property type="entry name" value="Peptidase_Prp"/>
    <property type="match status" value="1"/>
</dbReference>
<evidence type="ECO:0000313" key="8">
    <source>
        <dbReference type="Proteomes" id="UP000004773"/>
    </source>
</evidence>
<evidence type="ECO:0000256" key="4">
    <source>
        <dbReference type="ARBA" id="ARBA00022807"/>
    </source>
</evidence>
<protein>
    <recommendedName>
        <fullName evidence="6">Ribosomal processing cysteine protease Prp</fullName>
    </recommendedName>
</protein>
<dbReference type="GO" id="GO:0008234">
    <property type="term" value="F:cysteine-type peptidase activity"/>
    <property type="evidence" value="ECO:0007669"/>
    <property type="project" value="UniProtKB-KW"/>
</dbReference>
<dbReference type="InterPro" id="IPR007422">
    <property type="entry name" value="Peptidase_Prp"/>
</dbReference>
<evidence type="ECO:0000313" key="7">
    <source>
        <dbReference type="EMBL" id="EGF85699.1"/>
    </source>
</evidence>
<evidence type="ECO:0000256" key="2">
    <source>
        <dbReference type="ARBA" id="ARBA00022670"/>
    </source>
</evidence>
<keyword evidence="1" id="KW-0690">Ribosome biogenesis</keyword>
<evidence type="ECO:0000256" key="3">
    <source>
        <dbReference type="ARBA" id="ARBA00022801"/>
    </source>
</evidence>
<dbReference type="EMBL" id="ACRO01000006">
    <property type="protein sequence ID" value="EGF85699.1"/>
    <property type="molecule type" value="Genomic_DNA"/>
</dbReference>
<comment type="caution">
    <text evidence="7">The sequence shown here is derived from an EMBL/GenBank/DDBJ whole genome shotgun (WGS) entry which is preliminary data.</text>
</comment>
<dbReference type="InterPro" id="IPR036764">
    <property type="entry name" value="Peptidase_Prp_sf"/>
</dbReference>
<evidence type="ECO:0000256" key="6">
    <source>
        <dbReference type="ARBA" id="ARBA00044538"/>
    </source>
</evidence>
<sequence length="111" mass="12227">MIKVEIIKEVEVIKQVTVDGHADYAEHGSDIVCAGASAVVFGLINAVDALDDDVQFDISANEDVTGHLTYRSLKSTDKEQLLLNAMLVALKTIEENYSDYITIEVREVKLT</sequence>
<keyword evidence="3" id="KW-0378">Hydrolase</keyword>
<dbReference type="PANTHER" id="PTHR39178:SF1">
    <property type="entry name" value="RIBOSOMAL-PROCESSING CYSTEINE PROTEASE PRP"/>
    <property type="match status" value="1"/>
</dbReference>
<organism evidence="7 8">
    <name type="scientific">Gemella haemolysans M341</name>
    <dbReference type="NCBI Taxonomy" id="562981"/>
    <lineage>
        <taxon>Bacteria</taxon>
        <taxon>Bacillati</taxon>
        <taxon>Bacillota</taxon>
        <taxon>Bacilli</taxon>
        <taxon>Bacillales</taxon>
        <taxon>Gemellaceae</taxon>
        <taxon>Gemella</taxon>
    </lineage>
</organism>
<dbReference type="GO" id="GO:0042254">
    <property type="term" value="P:ribosome biogenesis"/>
    <property type="evidence" value="ECO:0007669"/>
    <property type="project" value="UniProtKB-KW"/>
</dbReference>
<dbReference type="Proteomes" id="UP000004773">
    <property type="component" value="Unassembled WGS sequence"/>
</dbReference>
<reference evidence="7 8" key="1">
    <citation type="submission" date="2011-03" db="EMBL/GenBank/DDBJ databases">
        <title>The Genome Sequence of Gemella haemolysans M341.</title>
        <authorList>
            <consortium name="The Broad Institute Genome Sequencing Platform"/>
            <consortium name="The Broad Institute Genome Sequencing Center for Infectious Disease"/>
            <person name="Earl A."/>
            <person name="Ward D."/>
            <person name="Feldgarden M."/>
            <person name="Gevers D."/>
            <person name="Sibley C.D."/>
            <person name="Field T.R."/>
            <person name="Grinwis M."/>
            <person name="Eshaghurshan C.S."/>
            <person name="Surette M.G."/>
            <person name="Young S.K."/>
            <person name="Zeng Q."/>
            <person name="Gargeya S."/>
            <person name="Fitzgerald M."/>
            <person name="Haas B."/>
            <person name="Abouelleil A."/>
            <person name="Alvarado L."/>
            <person name="Arachchi H.M."/>
            <person name="Berlin A."/>
            <person name="Brown A."/>
            <person name="Chapman S.B."/>
            <person name="Chen Z."/>
            <person name="Dunbar C."/>
            <person name="Freedman E."/>
            <person name="Gearin G."/>
            <person name="Gellesch M."/>
            <person name="Goldberg J."/>
            <person name="Griggs A."/>
            <person name="Gujja S."/>
            <person name="Heilman E.R."/>
            <person name="Heiman D."/>
            <person name="Howarth C."/>
            <person name="Larson L."/>
            <person name="Lui A."/>
            <person name="MacDonald P.J.P."/>
            <person name="Mehta T."/>
            <person name="Montmayeur A."/>
            <person name="Murphy C."/>
            <person name="Neiman D."/>
            <person name="Pearson M."/>
            <person name="Priest M."/>
            <person name="Roberts A."/>
            <person name="Saif S."/>
            <person name="Shea T."/>
            <person name="Shenoy N."/>
            <person name="Sisk P."/>
            <person name="Stolte C."/>
            <person name="Sykes S."/>
            <person name="White J."/>
            <person name="Yandava C."/>
            <person name="Wortman J."/>
            <person name="Nusbaum C."/>
            <person name="Birren B."/>
        </authorList>
    </citation>
    <scope>NUCLEOTIDE SEQUENCE [LARGE SCALE GENOMIC DNA]</scope>
    <source>
        <strain evidence="7 8">M341</strain>
    </source>
</reference>
<dbReference type="Gene3D" id="3.30.70.1490">
    <property type="entry name" value="Cysteine protease Prp"/>
    <property type="match status" value="1"/>
</dbReference>
<dbReference type="AlphaFoldDB" id="A0AA87DU98"/>
<keyword evidence="4" id="KW-0788">Thiol protease</keyword>
<dbReference type="CDD" id="cd16332">
    <property type="entry name" value="Prp-like"/>
    <property type="match status" value="1"/>
</dbReference>
<keyword evidence="2" id="KW-0645">Protease</keyword>
<evidence type="ECO:0000256" key="5">
    <source>
        <dbReference type="ARBA" id="ARBA00044503"/>
    </source>
</evidence>
<proteinExistence type="inferred from homology"/>